<proteinExistence type="predicted"/>
<evidence type="ECO:0008006" key="3">
    <source>
        <dbReference type="Google" id="ProtNLM"/>
    </source>
</evidence>
<gene>
    <name evidence="1" type="ORF">GHA01_14940</name>
</gene>
<name>A0ABQ0SEP1_NOVHA</name>
<dbReference type="RefSeq" id="WP_003618277.1">
    <property type="nucleotide sequence ID" value="NZ_BJNN01000087.1"/>
</dbReference>
<dbReference type="GeneID" id="61368188"/>
<dbReference type="Proteomes" id="UP000319478">
    <property type="component" value="Unassembled WGS sequence"/>
</dbReference>
<dbReference type="Pfam" id="PF13318">
    <property type="entry name" value="AtzG-like"/>
    <property type="match status" value="1"/>
</dbReference>
<protein>
    <recommendedName>
        <fullName evidence="3">DUF4089 domain-containing protein</fullName>
    </recommendedName>
</protein>
<keyword evidence="2" id="KW-1185">Reference proteome</keyword>
<evidence type="ECO:0000313" key="2">
    <source>
        <dbReference type="Proteomes" id="UP000319478"/>
    </source>
</evidence>
<accession>A0ABQ0SEP1</accession>
<sequence length="79" mass="8077">MSSPLNDDAVPPPKPAAMLAQGGDDIFPVVQAARCIGLTVPPACMNDVTANAALLQGYADLLNGLVLPDTCEPAGEYIP</sequence>
<evidence type="ECO:0000313" key="1">
    <source>
        <dbReference type="EMBL" id="GEC63645.1"/>
    </source>
</evidence>
<dbReference type="InterPro" id="IPR025148">
    <property type="entry name" value="AtzG-like"/>
</dbReference>
<organism evidence="1 2">
    <name type="scientific">Novacetimonas hansenii</name>
    <name type="common">Komagataeibacter hansenii</name>
    <dbReference type="NCBI Taxonomy" id="436"/>
    <lineage>
        <taxon>Bacteria</taxon>
        <taxon>Pseudomonadati</taxon>
        <taxon>Pseudomonadota</taxon>
        <taxon>Alphaproteobacteria</taxon>
        <taxon>Acetobacterales</taxon>
        <taxon>Acetobacteraceae</taxon>
        <taxon>Novacetimonas</taxon>
    </lineage>
</organism>
<dbReference type="EMBL" id="BJNN01000087">
    <property type="protein sequence ID" value="GEC63645.1"/>
    <property type="molecule type" value="Genomic_DNA"/>
</dbReference>
<comment type="caution">
    <text evidence="1">The sequence shown here is derived from an EMBL/GenBank/DDBJ whole genome shotgun (WGS) entry which is preliminary data.</text>
</comment>
<reference evidence="1 2" key="1">
    <citation type="submission" date="2019-06" db="EMBL/GenBank/DDBJ databases">
        <title>Whole genome shotgun sequence of Komagataeibacter hansenii NBRC 14820.</title>
        <authorList>
            <person name="Hosoyama A."/>
            <person name="Uohara A."/>
            <person name="Ohji S."/>
            <person name="Ichikawa N."/>
        </authorList>
    </citation>
    <scope>NUCLEOTIDE SEQUENCE [LARGE SCALE GENOMIC DNA]</scope>
    <source>
        <strain evidence="1 2">NBRC 14820</strain>
    </source>
</reference>